<sequence length="120" mass="13247">MPFSKMQIVVFAVVLMLPALQNEGFLSGAVIHDDCSDIIDEAGEKKCGLEGSGGFRDIDPTSCTLKCSGNERPKLPKEVCSNGELVCGTFERESLLNWQQKVQSTLHKVLLKWCPGYQKK</sequence>
<feature type="chain" id="PRO_5025619856" evidence="1">
    <location>
        <begin position="23"/>
        <end position="120"/>
    </location>
</feature>
<evidence type="ECO:0000256" key="1">
    <source>
        <dbReference type="SAM" id="SignalP"/>
    </source>
</evidence>
<dbReference type="AlphaFoldDB" id="A0A6B0UMS1"/>
<evidence type="ECO:0000313" key="2">
    <source>
        <dbReference type="EMBL" id="MXU91109.1"/>
    </source>
</evidence>
<keyword evidence="1" id="KW-0732">Signal</keyword>
<reference evidence="2" key="1">
    <citation type="submission" date="2019-12" db="EMBL/GenBank/DDBJ databases">
        <title>An insight into the sialome of adult female Ixodes ricinus ticks feeding for 6 days.</title>
        <authorList>
            <person name="Perner J."/>
            <person name="Ribeiro J.M.C."/>
        </authorList>
    </citation>
    <scope>NUCLEOTIDE SEQUENCE</scope>
    <source>
        <strain evidence="2">Semi-engorged</strain>
        <tissue evidence="2">Salivary glands</tissue>
    </source>
</reference>
<organism evidence="2">
    <name type="scientific">Ixodes ricinus</name>
    <name type="common">Common tick</name>
    <name type="synonym">Acarus ricinus</name>
    <dbReference type="NCBI Taxonomy" id="34613"/>
    <lineage>
        <taxon>Eukaryota</taxon>
        <taxon>Metazoa</taxon>
        <taxon>Ecdysozoa</taxon>
        <taxon>Arthropoda</taxon>
        <taxon>Chelicerata</taxon>
        <taxon>Arachnida</taxon>
        <taxon>Acari</taxon>
        <taxon>Parasitiformes</taxon>
        <taxon>Ixodida</taxon>
        <taxon>Ixodoidea</taxon>
        <taxon>Ixodidae</taxon>
        <taxon>Ixodinae</taxon>
        <taxon>Ixodes</taxon>
    </lineage>
</organism>
<feature type="signal peptide" evidence="1">
    <location>
        <begin position="1"/>
        <end position="22"/>
    </location>
</feature>
<accession>A0A6B0UMS1</accession>
<name>A0A6B0UMS1_IXORI</name>
<dbReference type="EMBL" id="GIFC01009026">
    <property type="protein sequence ID" value="MXU91109.1"/>
    <property type="molecule type" value="Transcribed_RNA"/>
</dbReference>
<protein>
    <submittedName>
        <fullName evidence="2">Putative salivary secreted protein</fullName>
    </submittedName>
</protein>
<proteinExistence type="predicted"/>